<dbReference type="InterPro" id="IPR032071">
    <property type="entry name" value="DUF4806"/>
</dbReference>
<feature type="domain" description="DUF4806" evidence="3">
    <location>
        <begin position="221"/>
        <end position="306"/>
    </location>
</feature>
<name>A0AA38J0U8_9CUCU</name>
<proteinExistence type="predicted"/>
<dbReference type="EMBL" id="JALNTZ010000001">
    <property type="protein sequence ID" value="KAJ3664549.1"/>
    <property type="molecule type" value="Genomic_DNA"/>
</dbReference>
<accession>A0AA38J0U8</accession>
<sequence length="381" mass="44442">MPFKIVQTIEGGRFYFSIVPSKWEKDGLLRWPPKSLLVKLAHVENSSPEEKWETVNCVMKRELLTKEEAERELTRIERRCDLDHDEEANPIKSVARDPKAGHFRREIPEETLTDSRVFIPKLRFLEDHEKRILHTEMDIKTETEDNLCLQPTTTGESSCSCNINVLRKKVDYLIDNQSRMISQITNMQKSLAIVANIISRGNKITPTREPAEPVRIQIEQINSVGKLDELEAQLEENDFMEMFIKSHTNICGTDGKQNGLDCCYQLIDYFISRMLFMEISWTGNAKGEGTSKVPFKFYRNFRKSFFCIIKHADKDFTETLCDTFFKRIIKNSKQRLLAQNQMTAKHKCRPKNLKYKKTRLQEEPEEQAMDFDADEGEESLP</sequence>
<organism evidence="4 5">
    <name type="scientific">Zophobas morio</name>
    <dbReference type="NCBI Taxonomy" id="2755281"/>
    <lineage>
        <taxon>Eukaryota</taxon>
        <taxon>Metazoa</taxon>
        <taxon>Ecdysozoa</taxon>
        <taxon>Arthropoda</taxon>
        <taxon>Hexapoda</taxon>
        <taxon>Insecta</taxon>
        <taxon>Pterygota</taxon>
        <taxon>Neoptera</taxon>
        <taxon>Endopterygota</taxon>
        <taxon>Coleoptera</taxon>
        <taxon>Polyphaga</taxon>
        <taxon>Cucujiformia</taxon>
        <taxon>Tenebrionidae</taxon>
        <taxon>Zophobas</taxon>
    </lineage>
</organism>
<evidence type="ECO:0000313" key="5">
    <source>
        <dbReference type="Proteomes" id="UP001168821"/>
    </source>
</evidence>
<evidence type="ECO:0000256" key="1">
    <source>
        <dbReference type="SAM" id="Coils"/>
    </source>
</evidence>
<comment type="caution">
    <text evidence="4">The sequence shown here is derived from an EMBL/GenBank/DDBJ whole genome shotgun (WGS) entry which is preliminary data.</text>
</comment>
<reference evidence="4" key="1">
    <citation type="journal article" date="2023" name="G3 (Bethesda)">
        <title>Whole genome assemblies of Zophobas morio and Tenebrio molitor.</title>
        <authorList>
            <person name="Kaur S."/>
            <person name="Stinson S.A."/>
            <person name="diCenzo G.C."/>
        </authorList>
    </citation>
    <scope>NUCLEOTIDE SEQUENCE</scope>
    <source>
        <strain evidence="4">QUZm001</strain>
    </source>
</reference>
<evidence type="ECO:0000256" key="2">
    <source>
        <dbReference type="SAM" id="MobiDB-lite"/>
    </source>
</evidence>
<dbReference type="AlphaFoldDB" id="A0AA38J0U8"/>
<dbReference type="Pfam" id="PF16064">
    <property type="entry name" value="DUF4806"/>
    <property type="match status" value="1"/>
</dbReference>
<gene>
    <name evidence="4" type="ORF">Zmor_000107</name>
</gene>
<feature type="coiled-coil region" evidence="1">
    <location>
        <begin position="59"/>
        <end position="86"/>
    </location>
</feature>
<feature type="region of interest" description="Disordered" evidence="2">
    <location>
        <begin position="356"/>
        <end position="381"/>
    </location>
</feature>
<feature type="compositionally biased region" description="Acidic residues" evidence="2">
    <location>
        <begin position="363"/>
        <end position="381"/>
    </location>
</feature>
<evidence type="ECO:0000313" key="4">
    <source>
        <dbReference type="EMBL" id="KAJ3664549.1"/>
    </source>
</evidence>
<keyword evidence="1" id="KW-0175">Coiled coil</keyword>
<evidence type="ECO:0000259" key="3">
    <source>
        <dbReference type="Pfam" id="PF16064"/>
    </source>
</evidence>
<keyword evidence="5" id="KW-1185">Reference proteome</keyword>
<protein>
    <recommendedName>
        <fullName evidence="3">DUF4806 domain-containing protein</fullName>
    </recommendedName>
</protein>
<dbReference type="Proteomes" id="UP001168821">
    <property type="component" value="Unassembled WGS sequence"/>
</dbReference>